<dbReference type="Gramene" id="TuG1812G0400002347.01.T01">
    <property type="protein sequence ID" value="TuG1812G0400002347.01.T01.cds313063"/>
    <property type="gene ID" value="TuG1812G0400002347.01"/>
</dbReference>
<name>A0A8R7Q445_TRIUA</name>
<dbReference type="InterPro" id="IPR036397">
    <property type="entry name" value="RNaseH_sf"/>
</dbReference>
<dbReference type="AlphaFoldDB" id="A0A8R7Q445"/>
<accession>A0A8R7Q445</accession>
<dbReference type="PANTHER" id="PTHR47169:SF2">
    <property type="entry name" value="OS01G0541250 PROTEIN"/>
    <property type="match status" value="1"/>
</dbReference>
<organism evidence="1 2">
    <name type="scientific">Triticum urartu</name>
    <name type="common">Red wild einkorn</name>
    <name type="synonym">Crithodium urartu</name>
    <dbReference type="NCBI Taxonomy" id="4572"/>
    <lineage>
        <taxon>Eukaryota</taxon>
        <taxon>Viridiplantae</taxon>
        <taxon>Streptophyta</taxon>
        <taxon>Embryophyta</taxon>
        <taxon>Tracheophyta</taxon>
        <taxon>Spermatophyta</taxon>
        <taxon>Magnoliopsida</taxon>
        <taxon>Liliopsida</taxon>
        <taxon>Poales</taxon>
        <taxon>Poaceae</taxon>
        <taxon>BOP clade</taxon>
        <taxon>Pooideae</taxon>
        <taxon>Triticodae</taxon>
        <taxon>Triticeae</taxon>
        <taxon>Triticinae</taxon>
        <taxon>Triticum</taxon>
    </lineage>
</organism>
<reference evidence="1" key="2">
    <citation type="submission" date="2018-03" db="EMBL/GenBank/DDBJ databases">
        <title>The Triticum urartu genome reveals the dynamic nature of wheat genome evolution.</title>
        <authorList>
            <person name="Ling H."/>
            <person name="Ma B."/>
            <person name="Shi X."/>
            <person name="Liu H."/>
            <person name="Dong L."/>
            <person name="Sun H."/>
            <person name="Cao Y."/>
            <person name="Gao Q."/>
            <person name="Zheng S."/>
            <person name="Li Y."/>
            <person name="Yu Y."/>
            <person name="Du H."/>
            <person name="Qi M."/>
            <person name="Li Y."/>
            <person name="Yu H."/>
            <person name="Cui Y."/>
            <person name="Wang N."/>
            <person name="Chen C."/>
            <person name="Wu H."/>
            <person name="Zhao Y."/>
            <person name="Zhang J."/>
            <person name="Li Y."/>
            <person name="Zhou W."/>
            <person name="Zhang B."/>
            <person name="Hu W."/>
            <person name="Eijk M."/>
            <person name="Tang J."/>
            <person name="Witsenboer H."/>
            <person name="Zhao S."/>
            <person name="Li Z."/>
            <person name="Zhang A."/>
            <person name="Wang D."/>
            <person name="Liang C."/>
        </authorList>
    </citation>
    <scope>NUCLEOTIDE SEQUENCE [LARGE SCALE GENOMIC DNA]</scope>
    <source>
        <strain evidence="1">cv. G1812</strain>
    </source>
</reference>
<dbReference type="GO" id="GO:0003676">
    <property type="term" value="F:nucleic acid binding"/>
    <property type="evidence" value="ECO:0007669"/>
    <property type="project" value="InterPro"/>
</dbReference>
<reference evidence="2" key="1">
    <citation type="journal article" date="2013" name="Nature">
        <title>Draft genome of the wheat A-genome progenitor Triticum urartu.</title>
        <authorList>
            <person name="Ling H.Q."/>
            <person name="Zhao S."/>
            <person name="Liu D."/>
            <person name="Wang J."/>
            <person name="Sun H."/>
            <person name="Zhang C."/>
            <person name="Fan H."/>
            <person name="Li D."/>
            <person name="Dong L."/>
            <person name="Tao Y."/>
            <person name="Gao C."/>
            <person name="Wu H."/>
            <person name="Li Y."/>
            <person name="Cui Y."/>
            <person name="Guo X."/>
            <person name="Zheng S."/>
            <person name="Wang B."/>
            <person name="Yu K."/>
            <person name="Liang Q."/>
            <person name="Yang W."/>
            <person name="Lou X."/>
            <person name="Chen J."/>
            <person name="Feng M."/>
            <person name="Jian J."/>
            <person name="Zhang X."/>
            <person name="Luo G."/>
            <person name="Jiang Y."/>
            <person name="Liu J."/>
            <person name="Wang Z."/>
            <person name="Sha Y."/>
            <person name="Zhang B."/>
            <person name="Wu H."/>
            <person name="Tang D."/>
            <person name="Shen Q."/>
            <person name="Xue P."/>
            <person name="Zou S."/>
            <person name="Wang X."/>
            <person name="Liu X."/>
            <person name="Wang F."/>
            <person name="Yang Y."/>
            <person name="An X."/>
            <person name="Dong Z."/>
            <person name="Zhang K."/>
            <person name="Zhang X."/>
            <person name="Luo M.C."/>
            <person name="Dvorak J."/>
            <person name="Tong Y."/>
            <person name="Wang J."/>
            <person name="Yang H."/>
            <person name="Li Z."/>
            <person name="Wang D."/>
            <person name="Zhang A."/>
            <person name="Wang J."/>
        </authorList>
    </citation>
    <scope>NUCLEOTIDE SEQUENCE</scope>
    <source>
        <strain evidence="2">cv. G1812</strain>
    </source>
</reference>
<reference evidence="1" key="3">
    <citation type="submission" date="2022-06" db="UniProtKB">
        <authorList>
            <consortium name="EnsemblPlants"/>
        </authorList>
    </citation>
    <scope>IDENTIFICATION</scope>
</reference>
<dbReference type="Gene3D" id="3.30.420.10">
    <property type="entry name" value="Ribonuclease H-like superfamily/Ribonuclease H"/>
    <property type="match status" value="1"/>
</dbReference>
<evidence type="ECO:0000313" key="2">
    <source>
        <dbReference type="Proteomes" id="UP000015106"/>
    </source>
</evidence>
<keyword evidence="2" id="KW-1185">Reference proteome</keyword>
<protein>
    <submittedName>
        <fullName evidence="1">Uncharacterized protein</fullName>
    </submittedName>
</protein>
<sequence length="119" mass="13456">QDNARTHILPGNAEFAEVVATTGLDIKIINQPPNYPDLNALDIGYFRSLESLTDCRAPTTIKELIQGVQEEFDEYDAEKLNKIFLTLQTIMVEVMNHGGENTHKIPHLRKERLGRQGIL</sequence>
<evidence type="ECO:0000313" key="1">
    <source>
        <dbReference type="EnsemblPlants" id="TuG1812G0400002347.01.T01.cds313063"/>
    </source>
</evidence>
<dbReference type="Proteomes" id="UP000015106">
    <property type="component" value="Chromosome 4"/>
</dbReference>
<dbReference type="EnsemblPlants" id="TuG1812G0400002347.01.T01">
    <property type="protein sequence ID" value="TuG1812G0400002347.01.T01.cds313063"/>
    <property type="gene ID" value="TuG1812G0400002347.01"/>
</dbReference>
<proteinExistence type="predicted"/>
<dbReference type="PANTHER" id="PTHR47169">
    <property type="entry name" value="OS01G0541250 PROTEIN"/>
    <property type="match status" value="1"/>
</dbReference>